<reference evidence="9 10" key="1">
    <citation type="submission" date="2022-11" db="EMBL/GenBank/DDBJ databases">
        <title>Whole genome sequence of Eschrichtius robustus ER-17-0199.</title>
        <authorList>
            <person name="Bruniche-Olsen A."/>
            <person name="Black A.N."/>
            <person name="Fields C.J."/>
            <person name="Walden K."/>
            <person name="Dewoody J.A."/>
        </authorList>
    </citation>
    <scope>NUCLEOTIDE SEQUENCE [LARGE SCALE GENOMIC DNA]</scope>
    <source>
        <strain evidence="9">ER-17-0199</strain>
        <tissue evidence="9">Blubber</tissue>
    </source>
</reference>
<keyword evidence="5" id="KW-1015">Disulfide bond</keyword>
<comment type="caution">
    <text evidence="9">The sequence shown here is derived from an EMBL/GenBank/DDBJ whole genome shotgun (WGS) entry which is preliminary data.</text>
</comment>
<sequence length="752" mass="82189">MSSFSAEPMVPFRKRLQDLEVPEKASATFQCEVPLPPMESAWYKEETRLWANAKYLIEEAGAERRLTVLNVTSDDDAVYICETAEGSRTVAELAVRGGWAGGPETGQGNLLRKLPRKTAGRVGDTAMFCVELAKPEGPIHWLWNQQEVVAGGRVAITAEGTCHTLTISQCSLDDAGEVAFVAGDCRTSTQFCVSAPRRPPLHAPEAPVVKARTESSVTLGWSPPPHGDRPVAIDGYLVEKKRMGTHPWSRCHEDKWVATPELTVAGVAEEGEFQFRVSAVNRFGQSPYLEFPGTVHLAPQLAVKTPLKAVEAVEGGEVTFSVDLTMASAGEWFLDGQALKASSVYVIHCDGTRHTLTIRLVPVSLHGAELKFVANGIESSIRMEVRVAPGLTTKCPAAAVAAREVLARLHEEAQLLAELSDQAAAVTWLKDGHALSPGPKYEVQASAGQRALLVRDVKQEDAGLYECVSHGDRIAYQLLVQGDTSVCVFMSSLGRRCSQGRAFCPPALDRLWGTWASHLFLHKDTAGGCVDAVAWGSAHFEYETSEAHVCVHWYKDGVELGHSCQRFSQEDMGTRHRLVATSVTVQDEDTYLCQVGKDSVDFWSCVCEPSEMFAKEQPALGEVQTEVGARATLSCEVAQAQMEVTWYKDGKKLSVSSKVCMEAKGCTRQLVVQQVGNRDAGEHSCEARGRREQMLSEEPTADFPYASQYCVGPMAMPCSGTRESECLIFQLQQWDTEGGRGGRVVVWLAWFC</sequence>
<protein>
    <recommendedName>
        <fullName evidence="11">Obscurin</fullName>
    </recommendedName>
</protein>
<evidence type="ECO:0008006" key="11">
    <source>
        <dbReference type="Google" id="ProtNLM"/>
    </source>
</evidence>
<dbReference type="Gene3D" id="2.60.40.10">
    <property type="entry name" value="Immunoglobulins"/>
    <property type="match status" value="7"/>
</dbReference>
<organism evidence="9 10">
    <name type="scientific">Eschrichtius robustus</name>
    <name type="common">California gray whale</name>
    <name type="synonym">Eschrichtius gibbosus</name>
    <dbReference type="NCBI Taxonomy" id="9764"/>
    <lineage>
        <taxon>Eukaryota</taxon>
        <taxon>Metazoa</taxon>
        <taxon>Chordata</taxon>
        <taxon>Craniata</taxon>
        <taxon>Vertebrata</taxon>
        <taxon>Euteleostomi</taxon>
        <taxon>Mammalia</taxon>
        <taxon>Eutheria</taxon>
        <taxon>Laurasiatheria</taxon>
        <taxon>Artiodactyla</taxon>
        <taxon>Whippomorpha</taxon>
        <taxon>Cetacea</taxon>
        <taxon>Mysticeti</taxon>
        <taxon>Eschrichtiidae</taxon>
        <taxon>Eschrichtius</taxon>
    </lineage>
</organism>
<dbReference type="PANTHER" id="PTHR35971">
    <property type="entry name" value="SI:DKEY-31G6.6"/>
    <property type="match status" value="1"/>
</dbReference>
<keyword evidence="6" id="KW-0393">Immunoglobulin domain</keyword>
<dbReference type="AlphaFoldDB" id="A0AB34H6T4"/>
<dbReference type="InterPro" id="IPR003961">
    <property type="entry name" value="FN3_dom"/>
</dbReference>
<keyword evidence="3" id="KW-0597">Phosphoprotein</keyword>
<proteinExistence type="predicted"/>
<dbReference type="InterPro" id="IPR052385">
    <property type="entry name" value="Obscurin/Obscurin-like_Reg"/>
</dbReference>
<dbReference type="InterPro" id="IPR036179">
    <property type="entry name" value="Ig-like_dom_sf"/>
</dbReference>
<dbReference type="SMART" id="SM00409">
    <property type="entry name" value="IG"/>
    <property type="match status" value="4"/>
</dbReference>
<dbReference type="FunFam" id="2.60.40.10:FF:000881">
    <property type="entry name" value="Obscurin, cytoskeletal calmodulin and titin-interacting RhoGEF"/>
    <property type="match status" value="1"/>
</dbReference>
<comment type="subcellular location">
    <subcellularLocation>
        <location evidence="1">Cytoplasm</location>
    </subcellularLocation>
</comment>
<name>A0AB34H6T4_ESCRO</name>
<keyword evidence="4" id="KW-0677">Repeat</keyword>
<keyword evidence="10" id="KW-1185">Reference proteome</keyword>
<dbReference type="Proteomes" id="UP001159641">
    <property type="component" value="Unassembled WGS sequence"/>
</dbReference>
<dbReference type="SUPFAM" id="SSF49265">
    <property type="entry name" value="Fibronectin type III"/>
    <property type="match status" value="1"/>
</dbReference>
<evidence type="ECO:0000313" key="10">
    <source>
        <dbReference type="Proteomes" id="UP001159641"/>
    </source>
</evidence>
<feature type="domain" description="Ig-like" evidence="7">
    <location>
        <begin position="8"/>
        <end position="91"/>
    </location>
</feature>
<keyword evidence="2" id="KW-0963">Cytoplasm</keyword>
<dbReference type="FunFam" id="2.60.40.10:FF:000954">
    <property type="entry name" value="Obscurin, cytoskeletal calmodulin and titin-interacting RhoGEF"/>
    <property type="match status" value="1"/>
</dbReference>
<dbReference type="GO" id="GO:0005737">
    <property type="term" value="C:cytoplasm"/>
    <property type="evidence" value="ECO:0007669"/>
    <property type="project" value="UniProtKB-SubCell"/>
</dbReference>
<dbReference type="SMART" id="SM00060">
    <property type="entry name" value="FN3"/>
    <property type="match status" value="1"/>
</dbReference>
<evidence type="ECO:0000313" key="9">
    <source>
        <dbReference type="EMBL" id="KAJ8787381.1"/>
    </source>
</evidence>
<dbReference type="InterPro" id="IPR007110">
    <property type="entry name" value="Ig-like_dom"/>
</dbReference>
<gene>
    <name evidence="9" type="ORF">J1605_023041</name>
</gene>
<dbReference type="Pfam" id="PF07679">
    <property type="entry name" value="I-set"/>
    <property type="match status" value="4"/>
</dbReference>
<evidence type="ECO:0000256" key="4">
    <source>
        <dbReference type="ARBA" id="ARBA00022737"/>
    </source>
</evidence>
<evidence type="ECO:0000256" key="5">
    <source>
        <dbReference type="ARBA" id="ARBA00023157"/>
    </source>
</evidence>
<dbReference type="InterPro" id="IPR036116">
    <property type="entry name" value="FN3_sf"/>
</dbReference>
<evidence type="ECO:0000256" key="3">
    <source>
        <dbReference type="ARBA" id="ARBA00022553"/>
    </source>
</evidence>
<dbReference type="SUPFAM" id="SSF48726">
    <property type="entry name" value="Immunoglobulin"/>
    <property type="match status" value="6"/>
</dbReference>
<dbReference type="EMBL" id="JAIQCJ010001811">
    <property type="protein sequence ID" value="KAJ8787381.1"/>
    <property type="molecule type" value="Genomic_DNA"/>
</dbReference>
<dbReference type="InterPro" id="IPR003598">
    <property type="entry name" value="Ig_sub2"/>
</dbReference>
<dbReference type="PROSITE" id="PS50853">
    <property type="entry name" value="FN3"/>
    <property type="match status" value="1"/>
</dbReference>
<feature type="domain" description="Ig-like" evidence="7">
    <location>
        <begin position="618"/>
        <end position="696"/>
    </location>
</feature>
<evidence type="ECO:0000256" key="1">
    <source>
        <dbReference type="ARBA" id="ARBA00004496"/>
    </source>
</evidence>
<evidence type="ECO:0000259" key="7">
    <source>
        <dbReference type="PROSITE" id="PS50835"/>
    </source>
</evidence>
<feature type="domain" description="Fibronectin type-III" evidence="8">
    <location>
        <begin position="203"/>
        <end position="300"/>
    </location>
</feature>
<feature type="domain" description="Ig-like" evidence="7">
    <location>
        <begin position="396"/>
        <end position="467"/>
    </location>
</feature>
<dbReference type="FunFam" id="2.60.40.10:FF:001055">
    <property type="entry name" value="Obscurin, cytoskeletal calmodulin and titin-interacting RhoGEF"/>
    <property type="match status" value="1"/>
</dbReference>
<evidence type="ECO:0000256" key="2">
    <source>
        <dbReference type="ARBA" id="ARBA00022490"/>
    </source>
</evidence>
<dbReference type="PANTHER" id="PTHR35971:SF4">
    <property type="entry name" value="OBSCURIN"/>
    <property type="match status" value="1"/>
</dbReference>
<dbReference type="InterPro" id="IPR013098">
    <property type="entry name" value="Ig_I-set"/>
</dbReference>
<dbReference type="InterPro" id="IPR013783">
    <property type="entry name" value="Ig-like_fold"/>
</dbReference>
<dbReference type="Pfam" id="PF00041">
    <property type="entry name" value="fn3"/>
    <property type="match status" value="1"/>
</dbReference>
<accession>A0AB34H6T4</accession>
<dbReference type="PROSITE" id="PS50835">
    <property type="entry name" value="IG_LIKE"/>
    <property type="match status" value="3"/>
</dbReference>
<evidence type="ECO:0000256" key="6">
    <source>
        <dbReference type="ARBA" id="ARBA00023319"/>
    </source>
</evidence>
<dbReference type="FunFam" id="2.60.40.10:FF:000965">
    <property type="entry name" value="Obscurin, cytoskeletal calmodulin and titin-interacting RhoGEF"/>
    <property type="match status" value="1"/>
</dbReference>
<dbReference type="CDD" id="cd00063">
    <property type="entry name" value="FN3"/>
    <property type="match status" value="1"/>
</dbReference>
<dbReference type="InterPro" id="IPR003599">
    <property type="entry name" value="Ig_sub"/>
</dbReference>
<evidence type="ECO:0000259" key="8">
    <source>
        <dbReference type="PROSITE" id="PS50853"/>
    </source>
</evidence>
<dbReference type="SMART" id="SM00408">
    <property type="entry name" value="IGc2"/>
    <property type="match status" value="3"/>
</dbReference>